<reference evidence="1" key="2">
    <citation type="submission" date="2021-01" db="UniProtKB">
        <authorList>
            <consortium name="EnsemblPlants"/>
        </authorList>
    </citation>
    <scope>IDENTIFICATION</scope>
</reference>
<dbReference type="EMBL" id="LRBV02000009">
    <property type="status" value="NOT_ANNOTATED_CDS"/>
    <property type="molecule type" value="Genomic_DNA"/>
</dbReference>
<dbReference type="GeneID" id="115958914"/>
<organism evidence="1 2">
    <name type="scientific">Quercus lobata</name>
    <name type="common">Valley oak</name>
    <dbReference type="NCBI Taxonomy" id="97700"/>
    <lineage>
        <taxon>Eukaryota</taxon>
        <taxon>Viridiplantae</taxon>
        <taxon>Streptophyta</taxon>
        <taxon>Embryophyta</taxon>
        <taxon>Tracheophyta</taxon>
        <taxon>Spermatophyta</taxon>
        <taxon>Magnoliopsida</taxon>
        <taxon>eudicotyledons</taxon>
        <taxon>Gunneridae</taxon>
        <taxon>Pentapetalae</taxon>
        <taxon>rosids</taxon>
        <taxon>fabids</taxon>
        <taxon>Fagales</taxon>
        <taxon>Fagaceae</taxon>
        <taxon>Quercus</taxon>
    </lineage>
</organism>
<dbReference type="OrthoDB" id="760868at2759"/>
<reference evidence="1 2" key="1">
    <citation type="journal article" date="2016" name="G3 (Bethesda)">
        <title>First Draft Assembly and Annotation of the Genome of a California Endemic Oak Quercus lobata Nee (Fagaceae).</title>
        <authorList>
            <person name="Sork V.L."/>
            <person name="Fitz-Gibbon S.T."/>
            <person name="Puiu D."/>
            <person name="Crepeau M."/>
            <person name="Gugger P.F."/>
            <person name="Sherman R."/>
            <person name="Stevens K."/>
            <person name="Langley C.H."/>
            <person name="Pellegrini M."/>
            <person name="Salzberg S.L."/>
        </authorList>
    </citation>
    <scope>NUCLEOTIDE SEQUENCE [LARGE SCALE GENOMIC DNA]</scope>
    <source>
        <strain evidence="1 2">cv. SW786</strain>
    </source>
</reference>
<dbReference type="AlphaFoldDB" id="A0A7N2RBE6"/>
<keyword evidence="2" id="KW-1185">Reference proteome</keyword>
<accession>A0A7N2RBE6</accession>
<dbReference type="Gramene" id="QL09p053081:mrna">
    <property type="protein sequence ID" value="QL09p053081:mrna"/>
    <property type="gene ID" value="QL09p053081"/>
</dbReference>
<name>A0A7N2RBE6_QUELO</name>
<protein>
    <submittedName>
        <fullName evidence="1">Uncharacterized protein</fullName>
    </submittedName>
</protein>
<dbReference type="InParanoid" id="A0A7N2RBE6"/>
<dbReference type="Proteomes" id="UP000594261">
    <property type="component" value="Chromosome 9"/>
</dbReference>
<dbReference type="EnsemblPlants" id="QL09p053081:mrna">
    <property type="protein sequence ID" value="QL09p053081:mrna"/>
    <property type="gene ID" value="QL09p053081"/>
</dbReference>
<proteinExistence type="predicted"/>
<evidence type="ECO:0000313" key="2">
    <source>
        <dbReference type="Proteomes" id="UP000594261"/>
    </source>
</evidence>
<dbReference type="KEGG" id="qlo:115958914"/>
<dbReference type="RefSeq" id="XP_030933039.1">
    <property type="nucleotide sequence ID" value="XM_031077179.1"/>
</dbReference>
<gene>
    <name evidence="1" type="primary">LOC115958914</name>
</gene>
<evidence type="ECO:0000313" key="1">
    <source>
        <dbReference type="EnsemblPlants" id="QL09p053081:mrna"/>
    </source>
</evidence>
<sequence>MHTGQASSLIQGRRAQVAATSTVNGHLTDLDDSLSARNLEASAFWRSMNTAEAEDEADDPGALAAVGCFRAISTILESVSRLPQLFVQVEPKLVPIMRRMLTIDGQGFAAKEDGRALYMLLSITLMGI</sequence>